<comment type="caution">
    <text evidence="2">The sequence shown here is derived from an EMBL/GenBank/DDBJ whole genome shotgun (WGS) entry which is preliminary data.</text>
</comment>
<evidence type="ECO:0000313" key="3">
    <source>
        <dbReference type="Proteomes" id="UP000189376"/>
    </source>
</evidence>
<dbReference type="Proteomes" id="UP000189376">
    <property type="component" value="Unassembled WGS sequence"/>
</dbReference>
<accession>A0A1V2V2B4</accession>
<sequence length="67" mass="7367">MDSITHHSSSKIWQVPKSGTSYPTSGEIDLMKYAKGNLTAIPNWDKNMVANKKDVTGLLFISGISKQ</sequence>
<feature type="region of interest" description="Disordered" evidence="1">
    <location>
        <begin position="1"/>
        <end position="20"/>
    </location>
</feature>
<protein>
    <submittedName>
        <fullName evidence="2">Uncharacterized protein</fullName>
    </submittedName>
</protein>
<dbReference type="RefSeq" id="WP_077168340.1">
    <property type="nucleotide sequence ID" value="NZ_LFZS01000001.1"/>
</dbReference>
<dbReference type="AlphaFoldDB" id="A0A1V2V2B4"/>
<proteinExistence type="predicted"/>
<keyword evidence="3" id="KW-1185">Reference proteome</keyword>
<dbReference type="EMBL" id="LFZS01000001">
    <property type="protein sequence ID" value="ONN56381.1"/>
    <property type="molecule type" value="Genomic_DNA"/>
</dbReference>
<name>A0A1V2V2B4_9GAMM</name>
<evidence type="ECO:0000313" key="2">
    <source>
        <dbReference type="EMBL" id="ONN56381.1"/>
    </source>
</evidence>
<evidence type="ECO:0000256" key="1">
    <source>
        <dbReference type="SAM" id="MobiDB-lite"/>
    </source>
</evidence>
<organism evidence="2 3">
    <name type="scientific">Acinetobacter genomosp. 33YU</name>
    <dbReference type="NCBI Taxonomy" id="1675530"/>
    <lineage>
        <taxon>Bacteria</taxon>
        <taxon>Pseudomonadati</taxon>
        <taxon>Pseudomonadota</taxon>
        <taxon>Gammaproteobacteria</taxon>
        <taxon>Moraxellales</taxon>
        <taxon>Moraxellaceae</taxon>
        <taxon>Acinetobacter</taxon>
    </lineage>
</organism>
<gene>
    <name evidence="2" type="ORF">AC058_01605</name>
</gene>
<reference evidence="2 3" key="1">
    <citation type="submission" date="2015-07" db="EMBL/GenBank/DDBJ databases">
        <title>Acinetobacter yuneri, a novel member of Acinetobacter calcoaceticus-Acinetobacter baumannii complex isolated from clinical specimen.</title>
        <authorList>
            <person name="Yu Y."/>
        </authorList>
    </citation>
    <scope>NUCLEOTIDE SEQUENCE [LARGE SCALE GENOMIC DNA]</scope>
    <source>
        <strain evidence="2 3">A362</strain>
    </source>
</reference>